<gene>
    <name evidence="1" type="ORF">F3Y22_tig00110610pilonHSYRG00949</name>
</gene>
<organism evidence="1 2">
    <name type="scientific">Hibiscus syriacus</name>
    <name type="common">Rose of Sharon</name>
    <dbReference type="NCBI Taxonomy" id="106335"/>
    <lineage>
        <taxon>Eukaryota</taxon>
        <taxon>Viridiplantae</taxon>
        <taxon>Streptophyta</taxon>
        <taxon>Embryophyta</taxon>
        <taxon>Tracheophyta</taxon>
        <taxon>Spermatophyta</taxon>
        <taxon>Magnoliopsida</taxon>
        <taxon>eudicotyledons</taxon>
        <taxon>Gunneridae</taxon>
        <taxon>Pentapetalae</taxon>
        <taxon>rosids</taxon>
        <taxon>malvids</taxon>
        <taxon>Malvales</taxon>
        <taxon>Malvaceae</taxon>
        <taxon>Malvoideae</taxon>
        <taxon>Hibiscus</taxon>
    </lineage>
</organism>
<protein>
    <submittedName>
        <fullName evidence="1">D-3-phosphoglycerate dehydrogenase</fullName>
    </submittedName>
</protein>
<comment type="caution">
    <text evidence="1">The sequence shown here is derived from an EMBL/GenBank/DDBJ whole genome shotgun (WGS) entry which is preliminary data.</text>
</comment>
<evidence type="ECO:0000313" key="1">
    <source>
        <dbReference type="EMBL" id="KAE8697884.1"/>
    </source>
</evidence>
<accession>A0A6A3A0T7</accession>
<dbReference type="Proteomes" id="UP000436088">
    <property type="component" value="Unassembled WGS sequence"/>
</dbReference>
<dbReference type="AlphaFoldDB" id="A0A6A3A0T7"/>
<dbReference type="SUPFAM" id="SSF48371">
    <property type="entry name" value="ARM repeat"/>
    <property type="match status" value="1"/>
</dbReference>
<dbReference type="InterPro" id="IPR011989">
    <property type="entry name" value="ARM-like"/>
</dbReference>
<name>A0A6A3A0T7_HIBSY</name>
<sequence>MDKLLELGRSKDPKDRETGAELLLSLLQSSTGPLSSSDVESLVSTCLDLLNDPSNLNASLGALQCLASAAVLSPDHLKLHFDGVLPAIVECLGDDKKPLRDAARGLLLTFMEVSSPIIIVDRVWPIARVDNRSRVHEEFTRIVTSAIIAFTSTEFMKAILPPVCPSGLFRNN</sequence>
<dbReference type="Gene3D" id="1.25.10.10">
    <property type="entry name" value="Leucine-rich Repeat Variant"/>
    <property type="match status" value="1"/>
</dbReference>
<keyword evidence="2" id="KW-1185">Reference proteome</keyword>
<dbReference type="InterPro" id="IPR016024">
    <property type="entry name" value="ARM-type_fold"/>
</dbReference>
<dbReference type="EMBL" id="VEPZ02001049">
    <property type="protein sequence ID" value="KAE8697884.1"/>
    <property type="molecule type" value="Genomic_DNA"/>
</dbReference>
<reference evidence="1" key="1">
    <citation type="submission" date="2019-09" db="EMBL/GenBank/DDBJ databases">
        <title>Draft genome information of white flower Hibiscus syriacus.</title>
        <authorList>
            <person name="Kim Y.-M."/>
        </authorList>
    </citation>
    <scope>NUCLEOTIDE SEQUENCE [LARGE SCALE GENOMIC DNA]</scope>
    <source>
        <strain evidence="1">YM2019G1</strain>
    </source>
</reference>
<evidence type="ECO:0000313" key="2">
    <source>
        <dbReference type="Proteomes" id="UP000436088"/>
    </source>
</evidence>
<proteinExistence type="predicted"/>